<evidence type="ECO:0000256" key="1">
    <source>
        <dbReference type="SAM" id="MobiDB-lite"/>
    </source>
</evidence>
<accession>A0A9J5Y826</accession>
<protein>
    <submittedName>
        <fullName evidence="2">Uncharacterized protein</fullName>
    </submittedName>
</protein>
<dbReference type="AlphaFoldDB" id="A0A9J5Y826"/>
<dbReference type="EMBL" id="JACXVP010000007">
    <property type="protein sequence ID" value="KAG5596867.1"/>
    <property type="molecule type" value="Genomic_DNA"/>
</dbReference>
<feature type="region of interest" description="Disordered" evidence="1">
    <location>
        <begin position="232"/>
        <end position="262"/>
    </location>
</feature>
<evidence type="ECO:0000313" key="3">
    <source>
        <dbReference type="Proteomes" id="UP000824120"/>
    </source>
</evidence>
<evidence type="ECO:0000313" key="2">
    <source>
        <dbReference type="EMBL" id="KAG5596867.1"/>
    </source>
</evidence>
<name>A0A9J5Y826_SOLCO</name>
<sequence>MTLYTLLQSTGTSSLMPFKHYSNSRLSSVDTCLLPPLQLPPIISFFLYICEYAKLIWSSSIFQGNKVHMSCQTKRKLHSMSYCFSDFYSADVHNKYVMNSSNNDTISSVDTYLLPPLQLPPLISFFLYICESAKLLWTSSIFQPKKVYMSCQTTGKLHSMSYWFWDFYPADVHNKYVVNRINYSTLAETTRQSSLSRSSALKRQLTLENPKIQQFYPIYYYLVNSFSYKHGTKSEHQPNRTSHTRLDLQSSNCRNKPSTRKP</sequence>
<gene>
    <name evidence="2" type="ORF">H5410_038099</name>
</gene>
<feature type="compositionally biased region" description="Polar residues" evidence="1">
    <location>
        <begin position="247"/>
        <end position="256"/>
    </location>
</feature>
<proteinExistence type="predicted"/>
<keyword evidence="3" id="KW-1185">Reference proteome</keyword>
<reference evidence="2 3" key="1">
    <citation type="submission" date="2020-09" db="EMBL/GenBank/DDBJ databases">
        <title>De no assembly of potato wild relative species, Solanum commersonii.</title>
        <authorList>
            <person name="Cho K."/>
        </authorList>
    </citation>
    <scope>NUCLEOTIDE SEQUENCE [LARGE SCALE GENOMIC DNA]</scope>
    <source>
        <strain evidence="2">LZ3.2</strain>
        <tissue evidence="2">Leaf</tissue>
    </source>
</reference>
<organism evidence="2 3">
    <name type="scientific">Solanum commersonii</name>
    <name type="common">Commerson's wild potato</name>
    <name type="synonym">Commerson's nightshade</name>
    <dbReference type="NCBI Taxonomy" id="4109"/>
    <lineage>
        <taxon>Eukaryota</taxon>
        <taxon>Viridiplantae</taxon>
        <taxon>Streptophyta</taxon>
        <taxon>Embryophyta</taxon>
        <taxon>Tracheophyta</taxon>
        <taxon>Spermatophyta</taxon>
        <taxon>Magnoliopsida</taxon>
        <taxon>eudicotyledons</taxon>
        <taxon>Gunneridae</taxon>
        <taxon>Pentapetalae</taxon>
        <taxon>asterids</taxon>
        <taxon>lamiids</taxon>
        <taxon>Solanales</taxon>
        <taxon>Solanaceae</taxon>
        <taxon>Solanoideae</taxon>
        <taxon>Solaneae</taxon>
        <taxon>Solanum</taxon>
    </lineage>
</organism>
<dbReference type="Proteomes" id="UP000824120">
    <property type="component" value="Chromosome 7"/>
</dbReference>
<comment type="caution">
    <text evidence="2">The sequence shown here is derived from an EMBL/GenBank/DDBJ whole genome shotgun (WGS) entry which is preliminary data.</text>
</comment>